<dbReference type="AlphaFoldDB" id="A0AAD3QWZ4"/>
<evidence type="ECO:0000313" key="1">
    <source>
        <dbReference type="EMBL" id="GLD47493.1"/>
    </source>
</evidence>
<keyword evidence="2" id="KW-1185">Reference proteome</keyword>
<name>A0AAD3QWZ4_LATJO</name>
<evidence type="ECO:0000313" key="2">
    <source>
        <dbReference type="Proteomes" id="UP001279410"/>
    </source>
</evidence>
<dbReference type="GO" id="GO:0003677">
    <property type="term" value="F:DNA binding"/>
    <property type="evidence" value="ECO:0007669"/>
    <property type="project" value="UniProtKB-KW"/>
</dbReference>
<keyword evidence="1" id="KW-0238">DNA-binding</keyword>
<keyword evidence="1" id="KW-0371">Homeobox</keyword>
<protein>
    <submittedName>
        <fullName evidence="1">Zinc finger homeobox protein 3</fullName>
    </submittedName>
</protein>
<sequence>MDVRLVGGQLVSEELMTLGGVCHKPGPSSSSFSAVQPLQRRLDAWHAYGELSSLPEEWWRAVVGRLSPVQVVPPPQLKANFRCTARQTSMCKVPAWR</sequence>
<organism evidence="1 2">
    <name type="scientific">Lates japonicus</name>
    <name type="common">Japanese lates</name>
    <dbReference type="NCBI Taxonomy" id="270547"/>
    <lineage>
        <taxon>Eukaryota</taxon>
        <taxon>Metazoa</taxon>
        <taxon>Chordata</taxon>
        <taxon>Craniata</taxon>
        <taxon>Vertebrata</taxon>
        <taxon>Euteleostomi</taxon>
        <taxon>Actinopterygii</taxon>
        <taxon>Neopterygii</taxon>
        <taxon>Teleostei</taxon>
        <taxon>Neoteleostei</taxon>
        <taxon>Acanthomorphata</taxon>
        <taxon>Carangaria</taxon>
        <taxon>Carangaria incertae sedis</taxon>
        <taxon>Centropomidae</taxon>
        <taxon>Lates</taxon>
    </lineage>
</organism>
<gene>
    <name evidence="1" type="ORF">AKAME5_000166000</name>
</gene>
<comment type="caution">
    <text evidence="1">The sequence shown here is derived from an EMBL/GenBank/DDBJ whole genome shotgun (WGS) entry which is preliminary data.</text>
</comment>
<accession>A0AAD3QWZ4</accession>
<dbReference type="Proteomes" id="UP001279410">
    <property type="component" value="Unassembled WGS sequence"/>
</dbReference>
<reference evidence="1" key="1">
    <citation type="submission" date="2022-08" db="EMBL/GenBank/DDBJ databases">
        <title>Genome sequencing of akame (Lates japonicus).</title>
        <authorList>
            <person name="Hashiguchi Y."/>
            <person name="Takahashi H."/>
        </authorList>
    </citation>
    <scope>NUCLEOTIDE SEQUENCE</scope>
    <source>
        <strain evidence="1">Kochi</strain>
    </source>
</reference>
<proteinExistence type="predicted"/>
<dbReference type="EMBL" id="BRZM01000003">
    <property type="protein sequence ID" value="GLD47493.1"/>
    <property type="molecule type" value="Genomic_DNA"/>
</dbReference>